<organism evidence="1 2">
    <name type="scientific">Naganishia adeliensis</name>
    <dbReference type="NCBI Taxonomy" id="92952"/>
    <lineage>
        <taxon>Eukaryota</taxon>
        <taxon>Fungi</taxon>
        <taxon>Dikarya</taxon>
        <taxon>Basidiomycota</taxon>
        <taxon>Agaricomycotina</taxon>
        <taxon>Tremellomycetes</taxon>
        <taxon>Filobasidiales</taxon>
        <taxon>Filobasidiaceae</taxon>
        <taxon>Naganishia</taxon>
    </lineage>
</organism>
<keyword evidence="2" id="KW-1185">Reference proteome</keyword>
<dbReference type="EMBL" id="JASBWS010000024">
    <property type="protein sequence ID" value="KAJ9110327.1"/>
    <property type="molecule type" value="Genomic_DNA"/>
</dbReference>
<gene>
    <name evidence="1" type="ORF">QFC20_002922</name>
</gene>
<evidence type="ECO:0000313" key="1">
    <source>
        <dbReference type="EMBL" id="KAJ9110327.1"/>
    </source>
</evidence>
<dbReference type="Proteomes" id="UP001230649">
    <property type="component" value="Unassembled WGS sequence"/>
</dbReference>
<protein>
    <submittedName>
        <fullName evidence="1">Uncharacterized protein</fullName>
    </submittedName>
</protein>
<proteinExistence type="predicted"/>
<reference evidence="1" key="1">
    <citation type="submission" date="2023-04" db="EMBL/GenBank/DDBJ databases">
        <title>Draft Genome sequencing of Naganishia species isolated from polar environments using Oxford Nanopore Technology.</title>
        <authorList>
            <person name="Leo P."/>
            <person name="Venkateswaran K."/>
        </authorList>
    </citation>
    <scope>NUCLEOTIDE SEQUENCE</scope>
    <source>
        <strain evidence="1">MNA-CCFEE 5262</strain>
    </source>
</reference>
<evidence type="ECO:0000313" key="2">
    <source>
        <dbReference type="Proteomes" id="UP001230649"/>
    </source>
</evidence>
<name>A0ACC2WID2_9TREE</name>
<accession>A0ACC2WID2</accession>
<comment type="caution">
    <text evidence="1">The sequence shown here is derived from an EMBL/GenBank/DDBJ whole genome shotgun (WGS) entry which is preliminary data.</text>
</comment>
<sequence length="223" mass="24640">MIIDQDVDTEDLLEEQRNGSISISPRANLLASLLRLGMLRIYRSRQSASLETGNNPDRLLAPVVAYMHYQAFCQHLFHILEGFQCAMHDVGLDLEIRKSTGGLTGGLDWQAFMGSESERGERQSNLKGNVELLVDGRSFCTILLSTDAHLTIVFSHTTFNSQDIAQLPLFLAQELRREIISVVVDELKASAEPIKFHADEIAGVIKTKPTKLYVGVGTASVIA</sequence>